<dbReference type="PROSITE" id="PS00463">
    <property type="entry name" value="ZN2_CY6_FUNGAL_1"/>
    <property type="match status" value="1"/>
</dbReference>
<feature type="compositionally biased region" description="Basic and acidic residues" evidence="6">
    <location>
        <begin position="10"/>
        <end position="19"/>
    </location>
</feature>
<evidence type="ECO:0000256" key="1">
    <source>
        <dbReference type="ARBA" id="ARBA00022723"/>
    </source>
</evidence>
<dbReference type="GO" id="GO:0003677">
    <property type="term" value="F:DNA binding"/>
    <property type="evidence" value="ECO:0007669"/>
    <property type="project" value="UniProtKB-KW"/>
</dbReference>
<dbReference type="CDD" id="cd00067">
    <property type="entry name" value="GAL4"/>
    <property type="match status" value="1"/>
</dbReference>
<feature type="region of interest" description="Disordered" evidence="6">
    <location>
        <begin position="107"/>
        <end position="147"/>
    </location>
</feature>
<dbReference type="AlphaFoldDB" id="A0A1V6RKA2"/>
<dbReference type="InterPro" id="IPR036864">
    <property type="entry name" value="Zn2-C6_fun-type_DNA-bd_sf"/>
</dbReference>
<dbReference type="Pfam" id="PF04082">
    <property type="entry name" value="Fungal_trans"/>
    <property type="match status" value="1"/>
</dbReference>
<dbReference type="PROSITE" id="PS50048">
    <property type="entry name" value="ZN2_CY6_FUNGAL_2"/>
    <property type="match status" value="1"/>
</dbReference>
<dbReference type="Gene3D" id="4.10.240.10">
    <property type="entry name" value="Zn(2)-C6 fungal-type DNA-binding domain"/>
    <property type="match status" value="1"/>
</dbReference>
<dbReference type="CDD" id="cd12148">
    <property type="entry name" value="fungal_TF_MHR"/>
    <property type="match status" value="1"/>
</dbReference>
<keyword evidence="9" id="KW-1185">Reference proteome</keyword>
<dbReference type="GO" id="GO:0000981">
    <property type="term" value="F:DNA-binding transcription factor activity, RNA polymerase II-specific"/>
    <property type="evidence" value="ECO:0007669"/>
    <property type="project" value="InterPro"/>
</dbReference>
<evidence type="ECO:0000256" key="2">
    <source>
        <dbReference type="ARBA" id="ARBA00023015"/>
    </source>
</evidence>
<evidence type="ECO:0000313" key="8">
    <source>
        <dbReference type="EMBL" id="OQE01970.1"/>
    </source>
</evidence>
<dbReference type="InterPro" id="IPR050987">
    <property type="entry name" value="AtrR-like"/>
</dbReference>
<comment type="caution">
    <text evidence="8">The sequence shown here is derived from an EMBL/GenBank/DDBJ whole genome shotgun (WGS) entry which is preliminary data.</text>
</comment>
<feature type="compositionally biased region" description="Basic and acidic residues" evidence="6">
    <location>
        <begin position="133"/>
        <end position="143"/>
    </location>
</feature>
<dbReference type="InterPro" id="IPR001138">
    <property type="entry name" value="Zn2Cys6_DnaBD"/>
</dbReference>
<evidence type="ECO:0000259" key="7">
    <source>
        <dbReference type="PROSITE" id="PS50048"/>
    </source>
</evidence>
<dbReference type="SMART" id="SM00906">
    <property type="entry name" value="Fungal_trans"/>
    <property type="match status" value="1"/>
</dbReference>
<evidence type="ECO:0000313" key="9">
    <source>
        <dbReference type="Proteomes" id="UP000191612"/>
    </source>
</evidence>
<dbReference type="Pfam" id="PF00172">
    <property type="entry name" value="Zn_clus"/>
    <property type="match status" value="1"/>
</dbReference>
<accession>A0A1V6RKA2</accession>
<evidence type="ECO:0000256" key="6">
    <source>
        <dbReference type="SAM" id="MobiDB-lite"/>
    </source>
</evidence>
<dbReference type="GO" id="GO:0008270">
    <property type="term" value="F:zinc ion binding"/>
    <property type="evidence" value="ECO:0007669"/>
    <property type="project" value="InterPro"/>
</dbReference>
<dbReference type="Proteomes" id="UP000191612">
    <property type="component" value="Unassembled WGS sequence"/>
</dbReference>
<sequence>MQESNKTQKRRWEKEDTSPRKRARQSCEACKARKTKCVGVENGDCVYCKSLNVPCEFNLKNRKRPFYRVSEEAYESLIKLLRRFVSEEELPELTVESISGYLEQMNNDTIPHVSPHGSDRDAEPSNAVLAPNSRDDPQEHDPQELAMPNDNSLFQEEMGCMTLDSMGKYRYVGANSALRWYHAARMVSERPLQSDPRVVVPLKTGLLPPTTPESVASQHRVEHYLPCQRLSMEYTTRFFAQAHSMHCFYSLEQFYSMLDKTIEDRGKTSSASWLCSLYSIFAIGSIRPDRTPTTPEKTIPKDITNPTGYLALAKELVPRVAEDADIESVRAFTLLSLAMHSNCYSLEAYLYLGTAARIGFSLGLHRDIFPKTLSTVDRERHRRLWWTVYVLDHEMANRYGYPCAISDDLGFMTTGPASEQILDPSPNMPQGFQALSVSLVQLQKKINLECFFQPCNGGRLPINLVTQSLTTLKKWLDKIPYHLRWDCTAPPQHSRSIAVLHLRYWSLVMSISRPFLLLSVTKAGEIDSLVRIRCYDKLSSACIEAAEISVRILHRMQTMNVLSSLTLNDCHCAGEAMCVLLLALRKSQSAKHQDMIRTCLGTLASMEKVGWCERIVPDIQARVYESGVLDLEAPAEIQEQNLLSDGSGSSEYADFDFDVSQWDLFQPQGLDSFSQLINTFPDAAFAVGMEHLF</sequence>
<feature type="region of interest" description="Disordered" evidence="6">
    <location>
        <begin position="1"/>
        <end position="25"/>
    </location>
</feature>
<dbReference type="EMBL" id="MDYO01000003">
    <property type="protein sequence ID" value="OQE01970.1"/>
    <property type="molecule type" value="Genomic_DNA"/>
</dbReference>
<keyword evidence="2" id="KW-0805">Transcription regulation</keyword>
<reference evidence="9" key="1">
    <citation type="journal article" date="2017" name="Nat. Microbiol.">
        <title>Global analysis of biosynthetic gene clusters reveals vast potential of secondary metabolite production in Penicillium species.</title>
        <authorList>
            <person name="Nielsen J.C."/>
            <person name="Grijseels S."/>
            <person name="Prigent S."/>
            <person name="Ji B."/>
            <person name="Dainat J."/>
            <person name="Nielsen K.F."/>
            <person name="Frisvad J.C."/>
            <person name="Workman M."/>
            <person name="Nielsen J."/>
        </authorList>
    </citation>
    <scope>NUCLEOTIDE SEQUENCE [LARGE SCALE GENOMIC DNA]</scope>
    <source>
        <strain evidence="9">IBT 29525</strain>
    </source>
</reference>
<dbReference type="PANTHER" id="PTHR46910:SF39">
    <property type="entry name" value="ZN(II)2CYS6 TRANSCRIPTION FACTOR (EUROFUNG)"/>
    <property type="match status" value="1"/>
</dbReference>
<evidence type="ECO:0000256" key="5">
    <source>
        <dbReference type="ARBA" id="ARBA00023242"/>
    </source>
</evidence>
<keyword evidence="5" id="KW-0539">Nucleus</keyword>
<dbReference type="PANTHER" id="PTHR46910">
    <property type="entry name" value="TRANSCRIPTION FACTOR PDR1"/>
    <property type="match status" value="1"/>
</dbReference>
<evidence type="ECO:0000256" key="3">
    <source>
        <dbReference type="ARBA" id="ARBA00023125"/>
    </source>
</evidence>
<feature type="domain" description="Zn(2)-C6 fungal-type" evidence="7">
    <location>
        <begin position="26"/>
        <end position="57"/>
    </location>
</feature>
<gene>
    <name evidence="8" type="ORF">PENSOL_c003G01761</name>
</gene>
<dbReference type="InterPro" id="IPR007219">
    <property type="entry name" value="XnlR_reg_dom"/>
</dbReference>
<keyword evidence="1" id="KW-0479">Metal-binding</keyword>
<evidence type="ECO:0000256" key="4">
    <source>
        <dbReference type="ARBA" id="ARBA00023163"/>
    </source>
</evidence>
<keyword evidence="3" id="KW-0238">DNA-binding</keyword>
<name>A0A1V6RKA2_9EURO</name>
<protein>
    <recommendedName>
        <fullName evidence="7">Zn(2)-C6 fungal-type domain-containing protein</fullName>
    </recommendedName>
</protein>
<dbReference type="SMART" id="SM00066">
    <property type="entry name" value="GAL4"/>
    <property type="match status" value="1"/>
</dbReference>
<organism evidence="8 9">
    <name type="scientific">Penicillium solitum</name>
    <dbReference type="NCBI Taxonomy" id="60172"/>
    <lineage>
        <taxon>Eukaryota</taxon>
        <taxon>Fungi</taxon>
        <taxon>Dikarya</taxon>
        <taxon>Ascomycota</taxon>
        <taxon>Pezizomycotina</taxon>
        <taxon>Eurotiomycetes</taxon>
        <taxon>Eurotiomycetidae</taxon>
        <taxon>Eurotiales</taxon>
        <taxon>Aspergillaceae</taxon>
        <taxon>Penicillium</taxon>
    </lineage>
</organism>
<dbReference type="STRING" id="60172.A0A1V6RKA2"/>
<dbReference type="GO" id="GO:0006351">
    <property type="term" value="P:DNA-templated transcription"/>
    <property type="evidence" value="ECO:0007669"/>
    <property type="project" value="InterPro"/>
</dbReference>
<keyword evidence="4" id="KW-0804">Transcription</keyword>
<dbReference type="SUPFAM" id="SSF57701">
    <property type="entry name" value="Zn2/Cys6 DNA-binding domain"/>
    <property type="match status" value="1"/>
</dbReference>
<proteinExistence type="predicted"/>